<reference evidence="2" key="1">
    <citation type="journal article" date="2023" name="Plant J.">
        <title>The genome of the king protea, Protea cynaroides.</title>
        <authorList>
            <person name="Chang J."/>
            <person name="Duong T.A."/>
            <person name="Schoeman C."/>
            <person name="Ma X."/>
            <person name="Roodt D."/>
            <person name="Barker N."/>
            <person name="Li Z."/>
            <person name="Van de Peer Y."/>
            <person name="Mizrachi E."/>
        </authorList>
    </citation>
    <scope>NUCLEOTIDE SEQUENCE</scope>
    <source>
        <tissue evidence="2">Young leaves</tissue>
    </source>
</reference>
<dbReference type="AlphaFoldDB" id="A0A9Q0GXG3"/>
<sequence>MMGDIGRISRNRTWDIRRIFRDKIGGYSEERIVHISDDETEGLLALQTGILSVDETVGVSVEDEIGGIDYDSSVHTDSLDGEWETRNQVEESSKEDYDEEEHMVNEGGLQEEESTNEIHDSCIAPDMVDDDTVELPIWMVFKDVYHFRFVLQ</sequence>
<evidence type="ECO:0000256" key="1">
    <source>
        <dbReference type="SAM" id="MobiDB-lite"/>
    </source>
</evidence>
<gene>
    <name evidence="2" type="ORF">NE237_012800</name>
</gene>
<feature type="compositionally biased region" description="Basic and acidic residues" evidence="1">
    <location>
        <begin position="72"/>
        <end position="95"/>
    </location>
</feature>
<dbReference type="Proteomes" id="UP001141806">
    <property type="component" value="Unassembled WGS sequence"/>
</dbReference>
<proteinExistence type="predicted"/>
<name>A0A9Q0GXG3_9MAGN</name>
<accession>A0A9Q0GXG3</accession>
<keyword evidence="3" id="KW-1185">Reference proteome</keyword>
<evidence type="ECO:0000313" key="3">
    <source>
        <dbReference type="Proteomes" id="UP001141806"/>
    </source>
</evidence>
<comment type="caution">
    <text evidence="2">The sequence shown here is derived from an EMBL/GenBank/DDBJ whole genome shotgun (WGS) entry which is preliminary data.</text>
</comment>
<organism evidence="2 3">
    <name type="scientific">Protea cynaroides</name>
    <dbReference type="NCBI Taxonomy" id="273540"/>
    <lineage>
        <taxon>Eukaryota</taxon>
        <taxon>Viridiplantae</taxon>
        <taxon>Streptophyta</taxon>
        <taxon>Embryophyta</taxon>
        <taxon>Tracheophyta</taxon>
        <taxon>Spermatophyta</taxon>
        <taxon>Magnoliopsida</taxon>
        <taxon>Proteales</taxon>
        <taxon>Proteaceae</taxon>
        <taxon>Protea</taxon>
    </lineage>
</organism>
<protein>
    <submittedName>
        <fullName evidence="2">Uncharacterized protein</fullName>
    </submittedName>
</protein>
<evidence type="ECO:0000313" key="2">
    <source>
        <dbReference type="EMBL" id="KAJ4956017.1"/>
    </source>
</evidence>
<dbReference type="EMBL" id="JAMYWD010000011">
    <property type="protein sequence ID" value="KAJ4956017.1"/>
    <property type="molecule type" value="Genomic_DNA"/>
</dbReference>
<feature type="region of interest" description="Disordered" evidence="1">
    <location>
        <begin position="70"/>
        <end position="115"/>
    </location>
</feature>